<dbReference type="EMBL" id="NMUH01000124">
    <property type="protein sequence ID" value="MQL72249.1"/>
    <property type="molecule type" value="Genomic_DNA"/>
</dbReference>
<protein>
    <submittedName>
        <fullName evidence="3">Uncharacterized protein</fullName>
    </submittedName>
</protein>
<dbReference type="AlphaFoldDB" id="A0A843TVC2"/>
<feature type="region of interest" description="Disordered" evidence="1">
    <location>
        <begin position="587"/>
        <end position="606"/>
    </location>
</feature>
<dbReference type="Proteomes" id="UP000652761">
    <property type="component" value="Unassembled WGS sequence"/>
</dbReference>
<gene>
    <name evidence="3" type="ORF">Taro_004575</name>
</gene>
<comment type="caution">
    <text evidence="3">The sequence shown here is derived from an EMBL/GenBank/DDBJ whole genome shotgun (WGS) entry which is preliminary data.</text>
</comment>
<keyword evidence="2" id="KW-1133">Transmembrane helix</keyword>
<proteinExistence type="predicted"/>
<keyword evidence="2" id="KW-0812">Transmembrane</keyword>
<feature type="compositionally biased region" description="Polar residues" evidence="1">
    <location>
        <begin position="589"/>
        <end position="606"/>
    </location>
</feature>
<feature type="transmembrane region" description="Helical" evidence="2">
    <location>
        <begin position="200"/>
        <end position="225"/>
    </location>
</feature>
<name>A0A843TVC2_COLES</name>
<dbReference type="OrthoDB" id="1751648at2759"/>
<evidence type="ECO:0000256" key="2">
    <source>
        <dbReference type="SAM" id="Phobius"/>
    </source>
</evidence>
<organism evidence="3 4">
    <name type="scientific">Colocasia esculenta</name>
    <name type="common">Wild taro</name>
    <name type="synonym">Arum esculentum</name>
    <dbReference type="NCBI Taxonomy" id="4460"/>
    <lineage>
        <taxon>Eukaryota</taxon>
        <taxon>Viridiplantae</taxon>
        <taxon>Streptophyta</taxon>
        <taxon>Embryophyta</taxon>
        <taxon>Tracheophyta</taxon>
        <taxon>Spermatophyta</taxon>
        <taxon>Magnoliopsida</taxon>
        <taxon>Liliopsida</taxon>
        <taxon>Araceae</taxon>
        <taxon>Aroideae</taxon>
        <taxon>Colocasieae</taxon>
        <taxon>Colocasia</taxon>
    </lineage>
</organism>
<evidence type="ECO:0000256" key="1">
    <source>
        <dbReference type="SAM" id="MobiDB-lite"/>
    </source>
</evidence>
<evidence type="ECO:0000313" key="3">
    <source>
        <dbReference type="EMBL" id="MQL72249.1"/>
    </source>
</evidence>
<feature type="region of interest" description="Disordered" evidence="1">
    <location>
        <begin position="616"/>
        <end position="647"/>
    </location>
</feature>
<sequence>MTSPLPDLRLHRLEDPVVLYATFRSAGRSSVMIPPRGDVVISTLFRGELDGEIYAVRFFRATLRLDDWRVGGPQPVSRDVECDSVLCVLLVVVLSRLPWSPFSIVFVCGFRGCGALSLRCWSCLAAVSGFGLPVGYWYFGSWVVTVGDVVFGRWLCRHLSRRLEMPRHDSRLGLNHRTSVSYFALWRSGTLKRFQEGVELLRWLGPVWPVVPFWLVVLLCVAWLWNKAVRLVSVVQQRYSGAGGWFSCWRLKKSTSRDVDVDLFREEVGYKRHDPLPPSLGKRPTCDRLLFLDVWSVAVYLLLAAVDAAVYCLLGDIATLRLDDWRVGGPQPVSRDVECDSVLCVLLVVVLSRLPWSPFSIVFVCGFRGCGALSLRCWSCLAAVSGFGLPVGYWYFGSWVVTPILLLIHLEVQAALKGKFVADPDPFGNPNQGVRIESTRDLGGRISPAPSRACSVTTPGITVPKADAENFEAVQRKFFRRYKDRVGSVLSITDLMAEKMKADEDFVHFADRWRLMAEKLKDALSESEQVKMITANATPQFRHILAMNKLTTMEELYERARYIQTQLKDSPIVAMFEPKARVVKKPVGTSASGPVTEGVISNEQGHSHLSSLITTNHLNDRNSKPSSGRKIISHNTNNSNLNNRNTNLPLRSINRSIHLTNSTSRCTYFAKGEAAMAP</sequence>
<feature type="compositionally biased region" description="Low complexity" evidence="1">
    <location>
        <begin position="635"/>
        <end position="647"/>
    </location>
</feature>
<accession>A0A843TVC2</accession>
<feature type="transmembrane region" description="Helical" evidence="2">
    <location>
        <begin position="294"/>
        <end position="314"/>
    </location>
</feature>
<reference evidence="3" key="1">
    <citation type="submission" date="2017-07" db="EMBL/GenBank/DDBJ databases">
        <title>Taro Niue Genome Assembly and Annotation.</title>
        <authorList>
            <person name="Atibalentja N."/>
            <person name="Keating K."/>
            <person name="Fields C.J."/>
        </authorList>
    </citation>
    <scope>NUCLEOTIDE SEQUENCE</scope>
    <source>
        <strain evidence="3">Niue_2</strain>
        <tissue evidence="3">Leaf</tissue>
    </source>
</reference>
<keyword evidence="2" id="KW-0472">Membrane</keyword>
<evidence type="ECO:0000313" key="4">
    <source>
        <dbReference type="Proteomes" id="UP000652761"/>
    </source>
</evidence>
<keyword evidence="4" id="KW-1185">Reference proteome</keyword>